<sequence length="116" mass="13472">MNPLNNRITAVFIPVKNIEKASDWYCDLLDKEPHDDFPGGHLYVIELDGLNVVLDSKIYREETILKTPAFHFDTDNIEVAYQYMESKGVELLSTIQFGHFFTFKDLDGNHMMVCKR</sequence>
<evidence type="ECO:0000313" key="3">
    <source>
        <dbReference type="Proteomes" id="UP000435187"/>
    </source>
</evidence>
<dbReference type="SUPFAM" id="SSF54593">
    <property type="entry name" value="Glyoxalase/Bleomycin resistance protein/Dihydroxybiphenyl dioxygenase"/>
    <property type="match status" value="1"/>
</dbReference>
<dbReference type="Pfam" id="PF00903">
    <property type="entry name" value="Glyoxalase"/>
    <property type="match status" value="1"/>
</dbReference>
<evidence type="ECO:0000259" key="1">
    <source>
        <dbReference type="PROSITE" id="PS51819"/>
    </source>
</evidence>
<dbReference type="InterPro" id="IPR029068">
    <property type="entry name" value="Glyas_Bleomycin-R_OHBP_Dase"/>
</dbReference>
<gene>
    <name evidence="2" type="ORF">GH885_07755</name>
</gene>
<feature type="domain" description="VOC" evidence="1">
    <location>
        <begin position="7"/>
        <end position="116"/>
    </location>
</feature>
<dbReference type="AlphaFoldDB" id="A0A6N7QZC3"/>
<comment type="caution">
    <text evidence="2">The sequence shown here is derived from an EMBL/GenBank/DDBJ whole genome shotgun (WGS) entry which is preliminary data.</text>
</comment>
<dbReference type="Proteomes" id="UP000435187">
    <property type="component" value="Unassembled WGS sequence"/>
</dbReference>
<dbReference type="Gene3D" id="3.10.180.10">
    <property type="entry name" value="2,3-Dihydroxybiphenyl 1,2-Dioxygenase, domain 1"/>
    <property type="match status" value="1"/>
</dbReference>
<protein>
    <submittedName>
        <fullName evidence="2">VOC family protein</fullName>
    </submittedName>
</protein>
<dbReference type="PROSITE" id="PS51819">
    <property type="entry name" value="VOC"/>
    <property type="match status" value="1"/>
</dbReference>
<name>A0A6N7QZC3_9BACI</name>
<dbReference type="EMBL" id="WJEE01000013">
    <property type="protein sequence ID" value="MRI66241.1"/>
    <property type="molecule type" value="Genomic_DNA"/>
</dbReference>
<proteinExistence type="predicted"/>
<accession>A0A6N7QZC3</accession>
<reference evidence="2 3" key="1">
    <citation type="submission" date="2019-10" db="EMBL/GenBank/DDBJ databases">
        <title>Gracilibacillus salitolerans sp. nov., a moderate halophile isolated from a saline soil in northwest China.</title>
        <authorList>
            <person name="Gan L."/>
        </authorList>
    </citation>
    <scope>NUCLEOTIDE SEQUENCE [LARGE SCALE GENOMIC DNA]</scope>
    <source>
        <strain evidence="2 3">TP2-8</strain>
    </source>
</reference>
<keyword evidence="3" id="KW-1185">Reference proteome</keyword>
<dbReference type="InterPro" id="IPR004360">
    <property type="entry name" value="Glyas_Fos-R_dOase_dom"/>
</dbReference>
<dbReference type="InterPro" id="IPR037523">
    <property type="entry name" value="VOC_core"/>
</dbReference>
<organism evidence="2 3">
    <name type="scientific">Gracilibacillus thailandensis</name>
    <dbReference type="NCBI Taxonomy" id="563735"/>
    <lineage>
        <taxon>Bacteria</taxon>
        <taxon>Bacillati</taxon>
        <taxon>Bacillota</taxon>
        <taxon>Bacilli</taxon>
        <taxon>Bacillales</taxon>
        <taxon>Bacillaceae</taxon>
        <taxon>Gracilibacillus</taxon>
    </lineage>
</organism>
<evidence type="ECO:0000313" key="2">
    <source>
        <dbReference type="EMBL" id="MRI66241.1"/>
    </source>
</evidence>
<dbReference type="RefSeq" id="WP_153834988.1">
    <property type="nucleotide sequence ID" value="NZ_JBHUMW010000047.1"/>
</dbReference>